<name>A0A843XQD3_COLES</name>
<feature type="signal peptide" evidence="1">
    <location>
        <begin position="1"/>
        <end position="19"/>
    </location>
</feature>
<reference evidence="2" key="1">
    <citation type="submission" date="2017-07" db="EMBL/GenBank/DDBJ databases">
        <title>Taro Niue Genome Assembly and Annotation.</title>
        <authorList>
            <person name="Atibalentja N."/>
            <person name="Keating K."/>
            <person name="Fields C.J."/>
        </authorList>
    </citation>
    <scope>NUCLEOTIDE SEQUENCE</scope>
    <source>
        <strain evidence="2">Niue_2</strain>
        <tissue evidence="2">Leaf</tissue>
    </source>
</reference>
<feature type="non-terminal residue" evidence="2">
    <location>
        <position position="1"/>
    </location>
</feature>
<dbReference type="Proteomes" id="UP000652761">
    <property type="component" value="Unassembled WGS sequence"/>
</dbReference>
<gene>
    <name evidence="2" type="ORF">Taro_055186</name>
</gene>
<accession>A0A843XQD3</accession>
<keyword evidence="3" id="KW-1185">Reference proteome</keyword>
<feature type="chain" id="PRO_5032327383" evidence="1">
    <location>
        <begin position="20"/>
        <end position="151"/>
    </location>
</feature>
<dbReference type="AlphaFoldDB" id="A0A843XQD3"/>
<evidence type="ECO:0000313" key="2">
    <source>
        <dbReference type="EMBL" id="MQM22138.1"/>
    </source>
</evidence>
<keyword evidence="1" id="KW-0732">Signal</keyword>
<evidence type="ECO:0000313" key="3">
    <source>
        <dbReference type="Proteomes" id="UP000652761"/>
    </source>
</evidence>
<comment type="caution">
    <text evidence="2">The sequence shown here is derived from an EMBL/GenBank/DDBJ whole genome shotgun (WGS) entry which is preliminary data.</text>
</comment>
<organism evidence="2 3">
    <name type="scientific">Colocasia esculenta</name>
    <name type="common">Wild taro</name>
    <name type="synonym">Arum esculentum</name>
    <dbReference type="NCBI Taxonomy" id="4460"/>
    <lineage>
        <taxon>Eukaryota</taxon>
        <taxon>Viridiplantae</taxon>
        <taxon>Streptophyta</taxon>
        <taxon>Embryophyta</taxon>
        <taxon>Tracheophyta</taxon>
        <taxon>Spermatophyta</taxon>
        <taxon>Magnoliopsida</taxon>
        <taxon>Liliopsida</taxon>
        <taxon>Araceae</taxon>
        <taxon>Aroideae</taxon>
        <taxon>Colocasieae</taxon>
        <taxon>Colocasia</taxon>
    </lineage>
</organism>
<proteinExistence type="predicted"/>
<sequence>QQFDVILVVLPRLFARCLALEGSSHSEVVSISWDPHPREPVEGGIRATSVLELAAHVWDAEGFGVLSWHRSDNPVSHCLSLRWFRSHVVVLGVGPQLGQAAVLCLVREAHPPYFHQLGDRRHGSSVSDGLRRRLWRRVVVSSSESELCELL</sequence>
<dbReference type="EMBL" id="NMUH01012210">
    <property type="protein sequence ID" value="MQM22138.1"/>
    <property type="molecule type" value="Genomic_DNA"/>
</dbReference>
<evidence type="ECO:0000256" key="1">
    <source>
        <dbReference type="SAM" id="SignalP"/>
    </source>
</evidence>
<protein>
    <submittedName>
        <fullName evidence="2">Uncharacterized protein</fullName>
    </submittedName>
</protein>